<organism evidence="1 2">
    <name type="scientific">Setaria viridis</name>
    <name type="common">Green bristlegrass</name>
    <name type="synonym">Setaria italica subsp. viridis</name>
    <dbReference type="NCBI Taxonomy" id="4556"/>
    <lineage>
        <taxon>Eukaryota</taxon>
        <taxon>Viridiplantae</taxon>
        <taxon>Streptophyta</taxon>
        <taxon>Embryophyta</taxon>
        <taxon>Tracheophyta</taxon>
        <taxon>Spermatophyta</taxon>
        <taxon>Magnoliopsida</taxon>
        <taxon>Liliopsida</taxon>
        <taxon>Poales</taxon>
        <taxon>Poaceae</taxon>
        <taxon>PACMAD clade</taxon>
        <taxon>Panicoideae</taxon>
        <taxon>Panicodae</taxon>
        <taxon>Paniceae</taxon>
        <taxon>Cenchrinae</taxon>
        <taxon>Setaria</taxon>
    </lineage>
</organism>
<sequence length="141" mass="15605">MIRKIKKEKKQRKDEMRFYVLAAGPLSPPKNITYPNHLSPRTQAAAAIITLFFFLASPCLFLPSPNAAPPSPVSVSHCRIAKWIALDSSPVLSDPVLFSYHIHLSRPSPVLHLSTATQGQEEVSEGSIRDVSLIKLFVFPS</sequence>
<evidence type="ECO:0000313" key="1">
    <source>
        <dbReference type="EMBL" id="TKW14409.1"/>
    </source>
</evidence>
<name>A0A4U6UKK2_SETVI</name>
<dbReference type="Proteomes" id="UP000298652">
    <property type="component" value="Chromosome 5"/>
</dbReference>
<dbReference type="Gramene" id="TKW14409">
    <property type="protein sequence ID" value="TKW14409"/>
    <property type="gene ID" value="SEVIR_5G165600v2"/>
</dbReference>
<gene>
    <name evidence="1" type="ORF">SEVIR_5G165600v2</name>
</gene>
<dbReference type="AlphaFoldDB" id="A0A4U6UKK2"/>
<reference evidence="1" key="1">
    <citation type="submission" date="2019-03" db="EMBL/GenBank/DDBJ databases">
        <title>WGS assembly of Setaria viridis.</title>
        <authorList>
            <person name="Huang P."/>
            <person name="Jenkins J."/>
            <person name="Grimwood J."/>
            <person name="Barry K."/>
            <person name="Healey A."/>
            <person name="Mamidi S."/>
            <person name="Sreedasyam A."/>
            <person name="Shu S."/>
            <person name="Feldman M."/>
            <person name="Wu J."/>
            <person name="Yu Y."/>
            <person name="Chen C."/>
            <person name="Johnson J."/>
            <person name="Rokhsar D."/>
            <person name="Baxter I."/>
            <person name="Schmutz J."/>
            <person name="Brutnell T."/>
            <person name="Kellogg E."/>
        </authorList>
    </citation>
    <scope>NUCLEOTIDE SEQUENCE [LARGE SCALE GENOMIC DNA]</scope>
</reference>
<proteinExistence type="predicted"/>
<protein>
    <submittedName>
        <fullName evidence="1">Uncharacterized protein</fullName>
    </submittedName>
</protein>
<evidence type="ECO:0000313" key="2">
    <source>
        <dbReference type="Proteomes" id="UP000298652"/>
    </source>
</evidence>
<keyword evidence="2" id="KW-1185">Reference proteome</keyword>
<dbReference type="EMBL" id="CM016556">
    <property type="protein sequence ID" value="TKW14409.1"/>
    <property type="molecule type" value="Genomic_DNA"/>
</dbReference>
<accession>A0A4U6UKK2</accession>